<dbReference type="PROSITE" id="PS50234">
    <property type="entry name" value="VWFA"/>
    <property type="match status" value="1"/>
</dbReference>
<evidence type="ECO:0000313" key="3">
    <source>
        <dbReference type="Proteomes" id="UP000317648"/>
    </source>
</evidence>
<reference evidence="2 3" key="1">
    <citation type="submission" date="2019-02" db="EMBL/GenBank/DDBJ databases">
        <title>Deep-cultivation of Planctomycetes and their phenomic and genomic characterization uncovers novel biology.</title>
        <authorList>
            <person name="Wiegand S."/>
            <person name="Jogler M."/>
            <person name="Boedeker C."/>
            <person name="Pinto D."/>
            <person name="Vollmers J."/>
            <person name="Rivas-Marin E."/>
            <person name="Kohn T."/>
            <person name="Peeters S.H."/>
            <person name="Heuer A."/>
            <person name="Rast P."/>
            <person name="Oberbeckmann S."/>
            <person name="Bunk B."/>
            <person name="Jeske O."/>
            <person name="Meyerdierks A."/>
            <person name="Storesund J.E."/>
            <person name="Kallscheuer N."/>
            <person name="Luecker S."/>
            <person name="Lage O.M."/>
            <person name="Pohl T."/>
            <person name="Merkel B.J."/>
            <person name="Hornburger P."/>
            <person name="Mueller R.-W."/>
            <person name="Bruemmer F."/>
            <person name="Labrenz M."/>
            <person name="Spormann A.M."/>
            <person name="Op den Camp H."/>
            <person name="Overmann J."/>
            <person name="Amann R."/>
            <person name="Jetten M.S.M."/>
            <person name="Mascher T."/>
            <person name="Medema M.H."/>
            <person name="Devos D.P."/>
            <person name="Kaster A.-K."/>
            <person name="Ovreas L."/>
            <person name="Rohde M."/>
            <person name="Galperin M.Y."/>
            <person name="Jogler C."/>
        </authorList>
    </citation>
    <scope>NUCLEOTIDE SEQUENCE [LARGE SCALE GENOMIC DNA]</scope>
    <source>
        <strain evidence="2 3">Pla85_3_4</strain>
    </source>
</reference>
<keyword evidence="3" id="KW-1185">Reference proteome</keyword>
<evidence type="ECO:0000313" key="2">
    <source>
        <dbReference type="EMBL" id="QDU92858.1"/>
    </source>
</evidence>
<dbReference type="Pfam" id="PF13519">
    <property type="entry name" value="VWA_2"/>
    <property type="match status" value="1"/>
</dbReference>
<dbReference type="SMART" id="SM00327">
    <property type="entry name" value="VWA"/>
    <property type="match status" value="1"/>
</dbReference>
<dbReference type="EMBL" id="CP036433">
    <property type="protein sequence ID" value="QDU92858.1"/>
    <property type="molecule type" value="Genomic_DNA"/>
</dbReference>
<sequence length="313" mass="34711">MIFTYPLLFPLLALPVLLGFWSWFARGQQLALPLDHAQARRGRLLQVAVRIANLAPYSLLAAALLLLAQPLEEGPPSHPTQVTNIQIALDTSGSMNEAFGDRVKADGNQFTRFDAAMEAIDQFTQRREGDAFGLSIFTRKVIHWAPLTTDLSAIRLSTPFVRPGAFPLEWWDGTLIGNAILTCADLLEERSEGDRMLILLTDGESSDLQGELALQAGQKLQEKNITLYAISVRAESYSEDLSRVCELSGGRLFESGDVPALQAVFQEIDQLQRAKLASAQTRWLQFDRPFAWAGLFLLALQQLAALGLRYAPW</sequence>
<proteinExistence type="predicted"/>
<dbReference type="SUPFAM" id="SSF53300">
    <property type="entry name" value="vWA-like"/>
    <property type="match status" value="1"/>
</dbReference>
<accession>A0A518DLY5</accession>
<dbReference type="Gene3D" id="3.40.50.410">
    <property type="entry name" value="von Willebrand factor, type A domain"/>
    <property type="match status" value="1"/>
</dbReference>
<dbReference type="InterPro" id="IPR036465">
    <property type="entry name" value="vWFA_dom_sf"/>
</dbReference>
<dbReference type="AlphaFoldDB" id="A0A518DLY5"/>
<feature type="domain" description="VWFA" evidence="1">
    <location>
        <begin position="84"/>
        <end position="268"/>
    </location>
</feature>
<dbReference type="KEGG" id="lcre:Pla8534_06310"/>
<evidence type="ECO:0000259" key="1">
    <source>
        <dbReference type="PROSITE" id="PS50234"/>
    </source>
</evidence>
<organism evidence="2 3">
    <name type="scientific">Lignipirellula cremea</name>
    <dbReference type="NCBI Taxonomy" id="2528010"/>
    <lineage>
        <taxon>Bacteria</taxon>
        <taxon>Pseudomonadati</taxon>
        <taxon>Planctomycetota</taxon>
        <taxon>Planctomycetia</taxon>
        <taxon>Pirellulales</taxon>
        <taxon>Pirellulaceae</taxon>
        <taxon>Lignipirellula</taxon>
    </lineage>
</organism>
<dbReference type="Proteomes" id="UP000317648">
    <property type="component" value="Chromosome"/>
</dbReference>
<name>A0A518DLY5_9BACT</name>
<dbReference type="InterPro" id="IPR002035">
    <property type="entry name" value="VWF_A"/>
</dbReference>
<dbReference type="RefSeq" id="WP_197442959.1">
    <property type="nucleotide sequence ID" value="NZ_CP036433.1"/>
</dbReference>
<gene>
    <name evidence="2" type="ORF">Pla8534_06310</name>
</gene>
<protein>
    <submittedName>
        <fullName evidence="2">von Willebrand factor type A domain protein</fullName>
    </submittedName>
</protein>